<evidence type="ECO:0000256" key="1">
    <source>
        <dbReference type="SAM" id="MobiDB-lite"/>
    </source>
</evidence>
<feature type="compositionally biased region" description="Polar residues" evidence="1">
    <location>
        <begin position="43"/>
        <end position="54"/>
    </location>
</feature>
<proteinExistence type="predicted"/>
<dbReference type="AlphaFoldDB" id="A0A8H6Y2H6"/>
<evidence type="ECO:0000313" key="2">
    <source>
        <dbReference type="EMBL" id="KAF7352103.1"/>
    </source>
</evidence>
<dbReference type="EMBL" id="JACAZI010000009">
    <property type="protein sequence ID" value="KAF7352103.1"/>
    <property type="molecule type" value="Genomic_DNA"/>
</dbReference>
<evidence type="ECO:0000313" key="3">
    <source>
        <dbReference type="Proteomes" id="UP000620124"/>
    </source>
</evidence>
<comment type="caution">
    <text evidence="2">The sequence shown here is derived from an EMBL/GenBank/DDBJ whole genome shotgun (WGS) entry which is preliminary data.</text>
</comment>
<reference evidence="2" key="1">
    <citation type="submission" date="2020-05" db="EMBL/GenBank/DDBJ databases">
        <title>Mycena genomes resolve the evolution of fungal bioluminescence.</title>
        <authorList>
            <person name="Tsai I.J."/>
        </authorList>
    </citation>
    <scope>NUCLEOTIDE SEQUENCE</scope>
    <source>
        <strain evidence="2">CCC161011</strain>
    </source>
</reference>
<accession>A0A8H6Y2H6</accession>
<dbReference type="Proteomes" id="UP000620124">
    <property type="component" value="Unassembled WGS sequence"/>
</dbReference>
<name>A0A8H6Y2H6_9AGAR</name>
<sequence length="136" mass="14510">MNSAGACVLGPCPSSSSRVTTQRSRARWCCSGWRGNWQLQAQNAGQEGSNNGKSVSFHPSIPPDTYPKGMAFQLHGSEPISTMVAEPGEVPADGNSSSRTSSPLLLGLQDLPLPRRLPTLAARHSPSCVCRRQSHI</sequence>
<protein>
    <submittedName>
        <fullName evidence="2">Uncharacterized protein</fullName>
    </submittedName>
</protein>
<organism evidence="2 3">
    <name type="scientific">Mycena venus</name>
    <dbReference type="NCBI Taxonomy" id="2733690"/>
    <lineage>
        <taxon>Eukaryota</taxon>
        <taxon>Fungi</taxon>
        <taxon>Dikarya</taxon>
        <taxon>Basidiomycota</taxon>
        <taxon>Agaricomycotina</taxon>
        <taxon>Agaricomycetes</taxon>
        <taxon>Agaricomycetidae</taxon>
        <taxon>Agaricales</taxon>
        <taxon>Marasmiineae</taxon>
        <taxon>Mycenaceae</taxon>
        <taxon>Mycena</taxon>
    </lineage>
</organism>
<feature type="region of interest" description="Disordered" evidence="1">
    <location>
        <begin position="84"/>
        <end position="104"/>
    </location>
</feature>
<keyword evidence="3" id="KW-1185">Reference proteome</keyword>
<gene>
    <name evidence="2" type="ORF">MVEN_01173200</name>
</gene>
<feature type="region of interest" description="Disordered" evidence="1">
    <location>
        <begin position="43"/>
        <end position="70"/>
    </location>
</feature>